<dbReference type="PANTHER" id="PTHR11860">
    <property type="entry name" value="POLYMERIC-IMMUNOGLOBULIN RECEPTOR"/>
    <property type="match status" value="1"/>
</dbReference>
<dbReference type="Pfam" id="PF07686">
    <property type="entry name" value="V-set"/>
    <property type="match status" value="1"/>
</dbReference>
<dbReference type="GO" id="GO:0005886">
    <property type="term" value="C:plasma membrane"/>
    <property type="evidence" value="ECO:0007669"/>
    <property type="project" value="TreeGrafter"/>
</dbReference>
<reference evidence="6 7" key="1">
    <citation type="submission" date="2020-04" db="EMBL/GenBank/DDBJ databases">
        <title>Chromosome-level genome assembly of a cyprinid fish Onychostoma macrolepis by integration of Nanopore Sequencing, Bionano and Hi-C technology.</title>
        <authorList>
            <person name="Wang D."/>
        </authorList>
    </citation>
    <scope>NUCLEOTIDE SEQUENCE [LARGE SCALE GENOMIC DNA]</scope>
    <source>
        <strain evidence="6">SWU-2019</strain>
        <tissue evidence="6">Muscle</tissue>
    </source>
</reference>
<dbReference type="SMART" id="SM00409">
    <property type="entry name" value="IG"/>
    <property type="match status" value="1"/>
</dbReference>
<dbReference type="Gene3D" id="2.60.40.10">
    <property type="entry name" value="Immunoglobulins"/>
    <property type="match status" value="1"/>
</dbReference>
<evidence type="ECO:0000256" key="3">
    <source>
        <dbReference type="ARBA" id="ARBA00023136"/>
    </source>
</evidence>
<keyword evidence="3 4" id="KW-0472">Membrane</keyword>
<keyword evidence="2 4" id="KW-0812">Transmembrane</keyword>
<dbReference type="InterPro" id="IPR013106">
    <property type="entry name" value="Ig_V-set"/>
</dbReference>
<dbReference type="InterPro" id="IPR036179">
    <property type="entry name" value="Ig-like_dom_sf"/>
</dbReference>
<dbReference type="InterPro" id="IPR003599">
    <property type="entry name" value="Ig_sub"/>
</dbReference>
<evidence type="ECO:0000259" key="5">
    <source>
        <dbReference type="PROSITE" id="PS50835"/>
    </source>
</evidence>
<dbReference type="PROSITE" id="PS50835">
    <property type="entry name" value="IG_LIKE"/>
    <property type="match status" value="1"/>
</dbReference>
<organism evidence="6 7">
    <name type="scientific">Onychostoma macrolepis</name>
    <dbReference type="NCBI Taxonomy" id="369639"/>
    <lineage>
        <taxon>Eukaryota</taxon>
        <taxon>Metazoa</taxon>
        <taxon>Chordata</taxon>
        <taxon>Craniata</taxon>
        <taxon>Vertebrata</taxon>
        <taxon>Euteleostomi</taxon>
        <taxon>Actinopterygii</taxon>
        <taxon>Neopterygii</taxon>
        <taxon>Teleostei</taxon>
        <taxon>Ostariophysi</taxon>
        <taxon>Cypriniformes</taxon>
        <taxon>Cyprinidae</taxon>
        <taxon>Acrossocheilinae</taxon>
        <taxon>Onychostoma</taxon>
    </lineage>
</organism>
<keyword evidence="7" id="KW-1185">Reference proteome</keyword>
<protein>
    <recommendedName>
        <fullName evidence="5">Ig-like domain-containing protein</fullName>
    </recommendedName>
</protein>
<dbReference type="AlphaFoldDB" id="A0A7J6DG37"/>
<gene>
    <name evidence="6" type="ORF">G5714_000102</name>
</gene>
<dbReference type="InterPro" id="IPR007110">
    <property type="entry name" value="Ig-like_dom"/>
</dbReference>
<evidence type="ECO:0000313" key="6">
    <source>
        <dbReference type="EMBL" id="KAF4118051.1"/>
    </source>
</evidence>
<dbReference type="SUPFAM" id="SSF48726">
    <property type="entry name" value="Immunoglobulin"/>
    <property type="match status" value="1"/>
</dbReference>
<accession>A0A7J6DG37</accession>
<comment type="caution">
    <text evidence="6">The sequence shown here is derived from an EMBL/GenBank/DDBJ whole genome shotgun (WGS) entry which is preliminary data.</text>
</comment>
<dbReference type="PANTHER" id="PTHR11860:SF87">
    <property type="entry name" value="CMRF35-LIKE MOLECULE 8"/>
    <property type="match status" value="1"/>
</dbReference>
<evidence type="ECO:0000256" key="4">
    <source>
        <dbReference type="SAM" id="Phobius"/>
    </source>
</evidence>
<dbReference type="InterPro" id="IPR013783">
    <property type="entry name" value="Ig-like_fold"/>
</dbReference>
<dbReference type="Proteomes" id="UP000579812">
    <property type="component" value="Unassembled WGS sequence"/>
</dbReference>
<comment type="subcellular location">
    <subcellularLocation>
        <location evidence="1">Membrane</location>
    </subcellularLocation>
</comment>
<sequence length="259" mass="29754">MFVIRSAYFGQTITFNCKYDHKFKTHTKVFYRVNVDPVHVLNSSQSSQSSEEKFILTDRQKDHFTVTIRDISAEDDGVYLCGVERDGSDKPPSETSITHITFIKEIELNVYTTPFVISTSFLIGGIVIFNILYYVFVCVCVCVLHYKISKHRYRQNWNSTWATTDDISQAQEDFQDARRHTDPEPTHLYSTVQSTTIPSDTQNPIYSTVQSPTIPSDGLLYSSISFQKREESLSDATVRFRKEEIHCEYASVNHSISPN</sequence>
<keyword evidence="4" id="KW-1133">Transmembrane helix</keyword>
<proteinExistence type="predicted"/>
<evidence type="ECO:0000313" key="7">
    <source>
        <dbReference type="Proteomes" id="UP000579812"/>
    </source>
</evidence>
<feature type="domain" description="Ig-like" evidence="5">
    <location>
        <begin position="10"/>
        <end position="98"/>
    </location>
</feature>
<evidence type="ECO:0000256" key="2">
    <source>
        <dbReference type="ARBA" id="ARBA00022692"/>
    </source>
</evidence>
<dbReference type="GO" id="GO:0004888">
    <property type="term" value="F:transmembrane signaling receptor activity"/>
    <property type="evidence" value="ECO:0007669"/>
    <property type="project" value="TreeGrafter"/>
</dbReference>
<name>A0A7J6DG37_9TELE</name>
<dbReference type="EMBL" id="JAAMOB010000001">
    <property type="protein sequence ID" value="KAF4118051.1"/>
    <property type="molecule type" value="Genomic_DNA"/>
</dbReference>
<feature type="transmembrane region" description="Helical" evidence="4">
    <location>
        <begin position="121"/>
        <end position="146"/>
    </location>
</feature>
<dbReference type="InterPro" id="IPR050671">
    <property type="entry name" value="CD300_family_receptors"/>
</dbReference>
<evidence type="ECO:0000256" key="1">
    <source>
        <dbReference type="ARBA" id="ARBA00004370"/>
    </source>
</evidence>